<evidence type="ECO:0000256" key="9">
    <source>
        <dbReference type="PROSITE-ProRule" id="PRU01193"/>
    </source>
</evidence>
<dbReference type="InterPro" id="IPR002550">
    <property type="entry name" value="CNNM"/>
</dbReference>
<evidence type="ECO:0000256" key="7">
    <source>
        <dbReference type="ARBA" id="ARBA00023136"/>
    </source>
</evidence>
<dbReference type="InterPro" id="IPR046342">
    <property type="entry name" value="CBS_dom_sf"/>
</dbReference>
<dbReference type="InterPro" id="IPR000644">
    <property type="entry name" value="CBS_dom"/>
</dbReference>
<evidence type="ECO:0000256" key="3">
    <source>
        <dbReference type="ARBA" id="ARBA00022692"/>
    </source>
</evidence>
<keyword evidence="14" id="KW-1185">Reference proteome</keyword>
<feature type="domain" description="CBS" evidence="11">
    <location>
        <begin position="280"/>
        <end position="336"/>
    </location>
</feature>
<reference evidence="14" key="1">
    <citation type="journal article" date="2019" name="Int. J. Syst. Evol. Microbiol.">
        <title>The Global Catalogue of Microorganisms (GCM) 10K type strain sequencing project: providing services to taxonomists for standard genome sequencing and annotation.</title>
        <authorList>
            <consortium name="The Broad Institute Genomics Platform"/>
            <consortium name="The Broad Institute Genome Sequencing Center for Infectious Disease"/>
            <person name="Wu L."/>
            <person name="Ma J."/>
        </authorList>
    </citation>
    <scope>NUCLEOTIDE SEQUENCE [LARGE SCALE GENOMIC DNA]</scope>
    <source>
        <strain evidence="14">KCTC 42248</strain>
    </source>
</reference>
<feature type="transmembrane region" description="Helical" evidence="10">
    <location>
        <begin position="96"/>
        <end position="117"/>
    </location>
</feature>
<feature type="domain" description="CNNM transmembrane" evidence="12">
    <location>
        <begin position="1"/>
        <end position="197"/>
    </location>
</feature>
<dbReference type="InterPro" id="IPR036318">
    <property type="entry name" value="FAD-bd_PCMH-like_sf"/>
</dbReference>
<proteinExistence type="predicted"/>
<dbReference type="InterPro" id="IPR005170">
    <property type="entry name" value="Transptr-assoc_dom"/>
</dbReference>
<dbReference type="EMBL" id="JBHUMA010000006">
    <property type="protein sequence ID" value="MFD2599688.1"/>
    <property type="molecule type" value="Genomic_DNA"/>
</dbReference>
<dbReference type="SMART" id="SM01091">
    <property type="entry name" value="CorC_HlyC"/>
    <property type="match status" value="1"/>
</dbReference>
<keyword evidence="6 8" id="KW-0129">CBS domain</keyword>
<accession>A0ABW5NM00</accession>
<keyword evidence="3 9" id="KW-0812">Transmembrane</keyword>
<keyword evidence="7 9" id="KW-0472">Membrane</keyword>
<dbReference type="PANTHER" id="PTHR43099:SF2">
    <property type="entry name" value="UPF0053 PROTEIN YRKA"/>
    <property type="match status" value="1"/>
</dbReference>
<feature type="transmembrane region" description="Helical" evidence="10">
    <location>
        <begin position="57"/>
        <end position="76"/>
    </location>
</feature>
<dbReference type="InterPro" id="IPR016169">
    <property type="entry name" value="FAD-bd_PCMH_sub2"/>
</dbReference>
<evidence type="ECO:0000256" key="6">
    <source>
        <dbReference type="ARBA" id="ARBA00023122"/>
    </source>
</evidence>
<comment type="caution">
    <text evidence="13">The sequence shown here is derived from an EMBL/GenBank/DDBJ whole genome shotgun (WGS) entry which is preliminary data.</text>
</comment>
<dbReference type="PANTHER" id="PTHR43099">
    <property type="entry name" value="UPF0053 PROTEIN YRKA"/>
    <property type="match status" value="1"/>
</dbReference>
<sequence>MISEICIILGLILLNGFLSASEVAILSSKKPKLQIDAKNKKFAANTALKLKNNPERLLLSIQVWITLIGITIGILINGEIVSQLAEILTKITNNELHSQIIATALMVLIVSYLMLVVGELVPKHLGTLSSESYAKTMAKPMQWLGYFVMPLAWLSKKTSQGIMGLFSINQTQRLVTEEEIKALVDEGVNNGVIERIEHDLVDQVLLLGDRKAINLMVHRSRITYLDLKNSAETNRDYIKQAQHTEYPVCDGSFDNILGSVNIKDLVREYLNGKQPDLRQIMQPLAFVHENSLAYSVLEILKKSTATQAVVVDEYGTPQGIITFKDIMRSLIGDLDMEESDSIRQIREREDGSFIVDGGYQIDAFFRHFDMRLEDEEDLDLTSITTIGGLVFQLLDHVPREGEKVRYKNLNFEVIDMDSRRVDKLSVVRLEDSSSVSEFTD</sequence>
<dbReference type="SUPFAM" id="SSF54631">
    <property type="entry name" value="CBS-domain pair"/>
    <property type="match status" value="1"/>
</dbReference>
<evidence type="ECO:0000313" key="13">
    <source>
        <dbReference type="EMBL" id="MFD2599688.1"/>
    </source>
</evidence>
<dbReference type="Pfam" id="PF03471">
    <property type="entry name" value="CorC_HlyC"/>
    <property type="match status" value="1"/>
</dbReference>
<dbReference type="Proteomes" id="UP001597393">
    <property type="component" value="Unassembled WGS sequence"/>
</dbReference>
<dbReference type="SUPFAM" id="SSF56176">
    <property type="entry name" value="FAD-binding/transporter-associated domain-like"/>
    <property type="match status" value="1"/>
</dbReference>
<evidence type="ECO:0000256" key="1">
    <source>
        <dbReference type="ARBA" id="ARBA00004651"/>
    </source>
</evidence>
<dbReference type="Pfam" id="PF00571">
    <property type="entry name" value="CBS"/>
    <property type="match status" value="1"/>
</dbReference>
<evidence type="ECO:0000256" key="2">
    <source>
        <dbReference type="ARBA" id="ARBA00022475"/>
    </source>
</evidence>
<evidence type="ECO:0000256" key="8">
    <source>
        <dbReference type="PROSITE-ProRule" id="PRU00703"/>
    </source>
</evidence>
<keyword evidence="2" id="KW-1003">Cell membrane</keyword>
<gene>
    <name evidence="13" type="ORF">ACFSQ3_12075</name>
</gene>
<evidence type="ECO:0000256" key="4">
    <source>
        <dbReference type="ARBA" id="ARBA00022737"/>
    </source>
</evidence>
<dbReference type="InterPro" id="IPR051676">
    <property type="entry name" value="UPF0053_domain"/>
</dbReference>
<dbReference type="RefSeq" id="WP_380869815.1">
    <property type="nucleotide sequence ID" value="NZ_JBHUMA010000006.1"/>
</dbReference>
<dbReference type="PROSITE" id="PS51846">
    <property type="entry name" value="CNNM"/>
    <property type="match status" value="1"/>
</dbReference>
<dbReference type="Gene3D" id="3.10.580.10">
    <property type="entry name" value="CBS-domain"/>
    <property type="match status" value="1"/>
</dbReference>
<keyword evidence="5 9" id="KW-1133">Transmembrane helix</keyword>
<organism evidence="13 14">
    <name type="scientific">Sphingobacterium corticis</name>
    <dbReference type="NCBI Taxonomy" id="1812823"/>
    <lineage>
        <taxon>Bacteria</taxon>
        <taxon>Pseudomonadati</taxon>
        <taxon>Bacteroidota</taxon>
        <taxon>Sphingobacteriia</taxon>
        <taxon>Sphingobacteriales</taxon>
        <taxon>Sphingobacteriaceae</taxon>
        <taxon>Sphingobacterium</taxon>
    </lineage>
</organism>
<dbReference type="Gene3D" id="3.30.465.10">
    <property type="match status" value="1"/>
</dbReference>
<protein>
    <submittedName>
        <fullName evidence="13">Hemolysin family protein</fullName>
    </submittedName>
</protein>
<evidence type="ECO:0000313" key="14">
    <source>
        <dbReference type="Proteomes" id="UP001597393"/>
    </source>
</evidence>
<comment type="subcellular location">
    <subcellularLocation>
        <location evidence="1">Cell membrane</location>
        <topology evidence="1">Multi-pass membrane protein</topology>
    </subcellularLocation>
</comment>
<evidence type="ECO:0000256" key="5">
    <source>
        <dbReference type="ARBA" id="ARBA00022989"/>
    </source>
</evidence>
<dbReference type="PROSITE" id="PS51371">
    <property type="entry name" value="CBS"/>
    <property type="match status" value="1"/>
</dbReference>
<dbReference type="CDD" id="cd04590">
    <property type="entry name" value="CBS_pair_CorC_HlyC_assoc"/>
    <property type="match status" value="1"/>
</dbReference>
<evidence type="ECO:0000256" key="10">
    <source>
        <dbReference type="SAM" id="Phobius"/>
    </source>
</evidence>
<evidence type="ECO:0000259" key="12">
    <source>
        <dbReference type="PROSITE" id="PS51846"/>
    </source>
</evidence>
<dbReference type="Pfam" id="PF01595">
    <property type="entry name" value="CNNM"/>
    <property type="match status" value="1"/>
</dbReference>
<name>A0ABW5NM00_9SPHI</name>
<dbReference type="InterPro" id="IPR044751">
    <property type="entry name" value="Ion_transp-like_CBS"/>
</dbReference>
<keyword evidence="4" id="KW-0677">Repeat</keyword>
<evidence type="ECO:0000259" key="11">
    <source>
        <dbReference type="PROSITE" id="PS51371"/>
    </source>
</evidence>